<accession>A0A9J5YJY7</accession>
<gene>
    <name evidence="5" type="ORF">H5410_031449</name>
</gene>
<feature type="domain" description="ATP-dependent rRNA helicase SPB4-like C-terminal extension" evidence="4">
    <location>
        <begin position="98"/>
        <end position="159"/>
    </location>
</feature>
<evidence type="ECO:0000256" key="3">
    <source>
        <dbReference type="SAM" id="MobiDB-lite"/>
    </source>
</evidence>
<evidence type="ECO:0000313" key="6">
    <source>
        <dbReference type="Proteomes" id="UP000824120"/>
    </source>
</evidence>
<evidence type="ECO:0000313" key="5">
    <source>
        <dbReference type="EMBL" id="KAG5600079.1"/>
    </source>
</evidence>
<evidence type="ECO:0000256" key="1">
    <source>
        <dbReference type="ARBA" id="ARBA00022801"/>
    </source>
</evidence>
<evidence type="ECO:0000259" key="4">
    <source>
        <dbReference type="SMART" id="SM01178"/>
    </source>
</evidence>
<protein>
    <recommendedName>
        <fullName evidence="4">ATP-dependent rRNA helicase SPB4-like C-terminal extension domain-containing protein</fullName>
    </recommendedName>
</protein>
<dbReference type="InterPro" id="IPR027417">
    <property type="entry name" value="P-loop_NTPase"/>
</dbReference>
<comment type="caution">
    <text evidence="5">The sequence shown here is derived from an EMBL/GenBank/DDBJ whole genome shotgun (WGS) entry which is preliminary data.</text>
</comment>
<dbReference type="OrthoDB" id="7396459at2759"/>
<sequence>MRSGQEIITACTSPMKNNYFMTCACVDCWGTVLPCLSCLKSFSLISLHGKIKQSAREKTLASFTSLSSVYCPPQDDKMFIHRVGRTAMLGRQGRAVVFLLPKTVSKKDRDVMEKGLGDFVSYICAYKEHQCSYILRWKELQIGKLGMGYGLLQLASVPDVKHHSLFTKVFTAVEDINLEEIKYTDKFREKQRKKNLQMKKAAIAQQEEQKTLRVKKEANSTATDMRKKTAKQRRATKLVEDEDEDEITREYPLLKKVKKGVINENEFVKLTGIEDLLSDT</sequence>
<name>A0A9J5YJY7_SOLCO</name>
<feature type="region of interest" description="Disordered" evidence="3">
    <location>
        <begin position="217"/>
        <end position="237"/>
    </location>
</feature>
<dbReference type="GO" id="GO:0004386">
    <property type="term" value="F:helicase activity"/>
    <property type="evidence" value="ECO:0007669"/>
    <property type="project" value="UniProtKB-KW"/>
</dbReference>
<keyword evidence="2" id="KW-0347">Helicase</keyword>
<keyword evidence="6" id="KW-1185">Reference proteome</keyword>
<keyword evidence="1" id="KW-0378">Hydrolase</keyword>
<dbReference type="Proteomes" id="UP000824120">
    <property type="component" value="Chromosome 6"/>
</dbReference>
<dbReference type="Gene3D" id="3.40.50.300">
    <property type="entry name" value="P-loop containing nucleotide triphosphate hydrolases"/>
    <property type="match status" value="1"/>
</dbReference>
<dbReference type="AlphaFoldDB" id="A0A9J5YJY7"/>
<proteinExistence type="predicted"/>
<dbReference type="Pfam" id="PF13959">
    <property type="entry name" value="CTE_SPB4"/>
    <property type="match status" value="1"/>
</dbReference>
<reference evidence="5 6" key="1">
    <citation type="submission" date="2020-09" db="EMBL/GenBank/DDBJ databases">
        <title>De no assembly of potato wild relative species, Solanum commersonii.</title>
        <authorList>
            <person name="Cho K."/>
        </authorList>
    </citation>
    <scope>NUCLEOTIDE SEQUENCE [LARGE SCALE GENOMIC DNA]</scope>
    <source>
        <strain evidence="5">LZ3.2</strain>
        <tissue evidence="5">Leaf</tissue>
    </source>
</reference>
<dbReference type="SUPFAM" id="SSF52540">
    <property type="entry name" value="P-loop containing nucleoside triphosphate hydrolases"/>
    <property type="match status" value="1"/>
</dbReference>
<dbReference type="InterPro" id="IPR025313">
    <property type="entry name" value="SPB4-like_CTE"/>
</dbReference>
<keyword evidence="2" id="KW-0067">ATP-binding</keyword>
<keyword evidence="2" id="KW-0547">Nucleotide-binding</keyword>
<dbReference type="EMBL" id="JACXVP010000006">
    <property type="protein sequence ID" value="KAG5600079.1"/>
    <property type="molecule type" value="Genomic_DNA"/>
</dbReference>
<dbReference type="SMART" id="SM01178">
    <property type="entry name" value="DUF4217"/>
    <property type="match status" value="1"/>
</dbReference>
<organism evidence="5 6">
    <name type="scientific">Solanum commersonii</name>
    <name type="common">Commerson's wild potato</name>
    <name type="synonym">Commerson's nightshade</name>
    <dbReference type="NCBI Taxonomy" id="4109"/>
    <lineage>
        <taxon>Eukaryota</taxon>
        <taxon>Viridiplantae</taxon>
        <taxon>Streptophyta</taxon>
        <taxon>Embryophyta</taxon>
        <taxon>Tracheophyta</taxon>
        <taxon>Spermatophyta</taxon>
        <taxon>Magnoliopsida</taxon>
        <taxon>eudicotyledons</taxon>
        <taxon>Gunneridae</taxon>
        <taxon>Pentapetalae</taxon>
        <taxon>asterids</taxon>
        <taxon>lamiids</taxon>
        <taxon>Solanales</taxon>
        <taxon>Solanaceae</taxon>
        <taxon>Solanoideae</taxon>
        <taxon>Solaneae</taxon>
        <taxon>Solanum</taxon>
    </lineage>
</organism>
<evidence type="ECO:0000256" key="2">
    <source>
        <dbReference type="ARBA" id="ARBA00022806"/>
    </source>
</evidence>
<dbReference type="GO" id="GO:0016787">
    <property type="term" value="F:hydrolase activity"/>
    <property type="evidence" value="ECO:0007669"/>
    <property type="project" value="UniProtKB-KW"/>
</dbReference>